<reference evidence="2 3" key="1">
    <citation type="journal article" date="2018" name="Mycol. Prog.">
        <title>Coniella lustricola, a new species from submerged detritus.</title>
        <authorList>
            <person name="Raudabaugh D.B."/>
            <person name="Iturriaga T."/>
            <person name="Carver A."/>
            <person name="Mondo S."/>
            <person name="Pangilinan J."/>
            <person name="Lipzen A."/>
            <person name="He G."/>
            <person name="Amirebrahimi M."/>
            <person name="Grigoriev I.V."/>
            <person name="Miller A.N."/>
        </authorList>
    </citation>
    <scope>NUCLEOTIDE SEQUENCE [LARGE SCALE GENOMIC DNA]</scope>
    <source>
        <strain evidence="2 3">B22-T-1</strain>
    </source>
</reference>
<feature type="transmembrane region" description="Helical" evidence="1">
    <location>
        <begin position="49"/>
        <end position="68"/>
    </location>
</feature>
<sequence length="74" mass="8409">MTLNEMACSATVFITTDIRAVLVSTAGFLPCFGCYAPQRRWLVIEHADLAVNVLTCTCIYILFHHYIFPARLWV</sequence>
<keyword evidence="1" id="KW-0812">Transmembrane</keyword>
<evidence type="ECO:0000313" key="3">
    <source>
        <dbReference type="Proteomes" id="UP000241462"/>
    </source>
</evidence>
<dbReference type="Proteomes" id="UP000241462">
    <property type="component" value="Unassembled WGS sequence"/>
</dbReference>
<dbReference type="EMBL" id="KZ678692">
    <property type="protein sequence ID" value="PSR76859.1"/>
    <property type="molecule type" value="Genomic_DNA"/>
</dbReference>
<protein>
    <submittedName>
        <fullName evidence="2">Uncharacterized protein</fullName>
    </submittedName>
</protein>
<gene>
    <name evidence="2" type="ORF">BD289DRAFT_446278</name>
</gene>
<accession>A0A2T2ZU64</accession>
<feature type="transmembrane region" description="Helical" evidence="1">
    <location>
        <begin position="20"/>
        <end position="37"/>
    </location>
</feature>
<keyword evidence="1" id="KW-0472">Membrane</keyword>
<dbReference type="AlphaFoldDB" id="A0A2T2ZU64"/>
<dbReference type="InParanoid" id="A0A2T2ZU64"/>
<evidence type="ECO:0000256" key="1">
    <source>
        <dbReference type="SAM" id="Phobius"/>
    </source>
</evidence>
<keyword evidence="3" id="KW-1185">Reference proteome</keyword>
<name>A0A2T2ZU64_9PEZI</name>
<proteinExistence type="predicted"/>
<organism evidence="2 3">
    <name type="scientific">Coniella lustricola</name>
    <dbReference type="NCBI Taxonomy" id="2025994"/>
    <lineage>
        <taxon>Eukaryota</taxon>
        <taxon>Fungi</taxon>
        <taxon>Dikarya</taxon>
        <taxon>Ascomycota</taxon>
        <taxon>Pezizomycotina</taxon>
        <taxon>Sordariomycetes</taxon>
        <taxon>Sordariomycetidae</taxon>
        <taxon>Diaporthales</taxon>
        <taxon>Schizoparmaceae</taxon>
        <taxon>Coniella</taxon>
    </lineage>
</organism>
<keyword evidence="1" id="KW-1133">Transmembrane helix</keyword>
<evidence type="ECO:0000313" key="2">
    <source>
        <dbReference type="EMBL" id="PSR76859.1"/>
    </source>
</evidence>